<dbReference type="InterPro" id="IPR003661">
    <property type="entry name" value="HisK_dim/P_dom"/>
</dbReference>
<dbReference type="Pfam" id="PF00672">
    <property type="entry name" value="HAMP"/>
    <property type="match status" value="1"/>
</dbReference>
<organism evidence="14 15">
    <name type="scientific">Kribbella turkmenica</name>
    <dbReference type="NCBI Taxonomy" id="2530375"/>
    <lineage>
        <taxon>Bacteria</taxon>
        <taxon>Bacillati</taxon>
        <taxon>Actinomycetota</taxon>
        <taxon>Actinomycetes</taxon>
        <taxon>Propionibacteriales</taxon>
        <taxon>Kribbellaceae</taxon>
        <taxon>Kribbella</taxon>
    </lineage>
</organism>
<dbReference type="InterPro" id="IPR005467">
    <property type="entry name" value="His_kinase_dom"/>
</dbReference>
<dbReference type="Gene3D" id="6.10.340.10">
    <property type="match status" value="1"/>
</dbReference>
<comment type="caution">
    <text evidence="14">The sequence shown here is derived from an EMBL/GenBank/DDBJ whole genome shotgun (WGS) entry which is preliminary data.</text>
</comment>
<dbReference type="CDD" id="cd00075">
    <property type="entry name" value="HATPase"/>
    <property type="match status" value="1"/>
</dbReference>
<keyword evidence="10 11" id="KW-0472">Membrane</keyword>
<dbReference type="GO" id="GO:0000155">
    <property type="term" value="F:phosphorelay sensor kinase activity"/>
    <property type="evidence" value="ECO:0007669"/>
    <property type="project" value="InterPro"/>
</dbReference>
<dbReference type="OrthoDB" id="9786919at2"/>
<dbReference type="PROSITE" id="PS50885">
    <property type="entry name" value="HAMP"/>
    <property type="match status" value="1"/>
</dbReference>
<dbReference type="GO" id="GO:0005886">
    <property type="term" value="C:plasma membrane"/>
    <property type="evidence" value="ECO:0007669"/>
    <property type="project" value="UniProtKB-SubCell"/>
</dbReference>
<dbReference type="Gene3D" id="1.10.287.130">
    <property type="match status" value="1"/>
</dbReference>
<dbReference type="CDD" id="cd06225">
    <property type="entry name" value="HAMP"/>
    <property type="match status" value="1"/>
</dbReference>
<comment type="catalytic activity">
    <reaction evidence="1">
        <text>ATP + protein L-histidine = ADP + protein N-phospho-L-histidine.</text>
        <dbReference type="EC" id="2.7.13.3"/>
    </reaction>
</comment>
<dbReference type="CDD" id="cd00082">
    <property type="entry name" value="HisKA"/>
    <property type="match status" value="1"/>
</dbReference>
<dbReference type="AlphaFoldDB" id="A0A4R4XG22"/>
<gene>
    <name evidence="14" type="ORF">E1218_03720</name>
</gene>
<dbReference type="PROSITE" id="PS50109">
    <property type="entry name" value="HIS_KIN"/>
    <property type="match status" value="1"/>
</dbReference>
<feature type="domain" description="HAMP" evidence="13">
    <location>
        <begin position="216"/>
        <end position="268"/>
    </location>
</feature>
<keyword evidence="7 14" id="KW-0418">Kinase</keyword>
<proteinExistence type="predicted"/>
<evidence type="ECO:0000256" key="1">
    <source>
        <dbReference type="ARBA" id="ARBA00000085"/>
    </source>
</evidence>
<dbReference type="SUPFAM" id="SSF47384">
    <property type="entry name" value="Homodimeric domain of signal transducing histidine kinase"/>
    <property type="match status" value="1"/>
</dbReference>
<comment type="subcellular location">
    <subcellularLocation>
        <location evidence="2">Cell membrane</location>
    </subcellularLocation>
</comment>
<dbReference type="SMART" id="SM00387">
    <property type="entry name" value="HATPase_c"/>
    <property type="match status" value="1"/>
</dbReference>
<evidence type="ECO:0000256" key="4">
    <source>
        <dbReference type="ARBA" id="ARBA00022553"/>
    </source>
</evidence>
<keyword evidence="15" id="KW-1185">Reference proteome</keyword>
<dbReference type="PRINTS" id="PR00344">
    <property type="entry name" value="BCTRLSENSOR"/>
</dbReference>
<dbReference type="InterPro" id="IPR004358">
    <property type="entry name" value="Sig_transdc_His_kin-like_C"/>
</dbReference>
<evidence type="ECO:0000313" key="15">
    <source>
        <dbReference type="Proteomes" id="UP000295172"/>
    </source>
</evidence>
<dbReference type="EMBL" id="SMKR01000009">
    <property type="protein sequence ID" value="TDD29680.1"/>
    <property type="molecule type" value="Genomic_DNA"/>
</dbReference>
<sequence>MRGIGSGEDEGSAVSGRLGQALSNLPRSVRARILAWVLLLAAVGMAGAAGTAYVLERQRIDVRIEQALQQEVSEFAEFRRSAVDPRDGGQFTTLERMFEIALRRNVADHHQTLAAYLPTKTLSPVGGTLALHSDPAFRELVTGSRQATSGSYRPPDAGEIRYSTVPVQLGDARGTFVVVYFTAPERSELTEVFQIYSVVAVAALAVIALAGWLAAGRLLRPIRDVRQTAQQISQTDLVRRIVVHGNDDVSSLARTFNAMLDRLEEAFATQRRFLDEAGHELRTPITIVRGHLELMNPRDAEETEEVRELLLDELDRMSRSVEDLIVLAKAERPDFLRTDVVDIGRLTDVVLDKARALGDRSWRIDQRADAWVVADGQRLTQALVQLAENAVKFTRPSDQVTIGSSADGDTVRLWVRDSGPGIAPEDTERIFERFQRGHSVIRADGSGLGLAIVRAIVEAHGGSVEVESGPGRGANFVLRIPRVAVPAWTAPTEEVAL</sequence>
<evidence type="ECO:0000256" key="7">
    <source>
        <dbReference type="ARBA" id="ARBA00022777"/>
    </source>
</evidence>
<evidence type="ECO:0000256" key="2">
    <source>
        <dbReference type="ARBA" id="ARBA00004236"/>
    </source>
</evidence>
<reference evidence="14 15" key="1">
    <citation type="submission" date="2019-02" db="EMBL/GenBank/DDBJ databases">
        <title>Draft genome sequences of novel Actinobacteria.</title>
        <authorList>
            <person name="Sahin N."/>
            <person name="Ay H."/>
            <person name="Saygin H."/>
        </authorList>
    </citation>
    <scope>NUCLEOTIDE SEQUENCE [LARGE SCALE GENOMIC DNA]</scope>
    <source>
        <strain evidence="14 15">16K104</strain>
    </source>
</reference>
<dbReference type="InterPro" id="IPR003660">
    <property type="entry name" value="HAMP_dom"/>
</dbReference>
<dbReference type="SUPFAM" id="SSF158472">
    <property type="entry name" value="HAMP domain-like"/>
    <property type="match status" value="1"/>
</dbReference>
<feature type="domain" description="Histidine kinase" evidence="12">
    <location>
        <begin position="276"/>
        <end position="484"/>
    </location>
</feature>
<dbReference type="InterPro" id="IPR050428">
    <property type="entry name" value="TCS_sensor_his_kinase"/>
</dbReference>
<evidence type="ECO:0000256" key="8">
    <source>
        <dbReference type="ARBA" id="ARBA00022989"/>
    </source>
</evidence>
<feature type="transmembrane region" description="Helical" evidence="11">
    <location>
        <begin position="33"/>
        <end position="55"/>
    </location>
</feature>
<evidence type="ECO:0000256" key="10">
    <source>
        <dbReference type="ARBA" id="ARBA00023136"/>
    </source>
</evidence>
<dbReference type="SUPFAM" id="SSF55874">
    <property type="entry name" value="ATPase domain of HSP90 chaperone/DNA topoisomerase II/histidine kinase"/>
    <property type="match status" value="1"/>
</dbReference>
<dbReference type="PANTHER" id="PTHR45436:SF5">
    <property type="entry name" value="SENSOR HISTIDINE KINASE TRCS"/>
    <property type="match status" value="1"/>
</dbReference>
<dbReference type="InterPro" id="IPR036890">
    <property type="entry name" value="HATPase_C_sf"/>
</dbReference>
<evidence type="ECO:0000259" key="13">
    <source>
        <dbReference type="PROSITE" id="PS50885"/>
    </source>
</evidence>
<protein>
    <recommendedName>
        <fullName evidence="3">histidine kinase</fullName>
        <ecNumber evidence="3">2.7.13.3</ecNumber>
    </recommendedName>
</protein>
<keyword evidence="5" id="KW-0808">Transferase</keyword>
<evidence type="ECO:0000256" key="3">
    <source>
        <dbReference type="ARBA" id="ARBA00012438"/>
    </source>
</evidence>
<dbReference type="Gene3D" id="3.30.565.10">
    <property type="entry name" value="Histidine kinase-like ATPase, C-terminal domain"/>
    <property type="match status" value="1"/>
</dbReference>
<evidence type="ECO:0000256" key="5">
    <source>
        <dbReference type="ARBA" id="ARBA00022679"/>
    </source>
</evidence>
<evidence type="ECO:0000313" key="14">
    <source>
        <dbReference type="EMBL" id="TDD29680.1"/>
    </source>
</evidence>
<evidence type="ECO:0000256" key="6">
    <source>
        <dbReference type="ARBA" id="ARBA00022692"/>
    </source>
</evidence>
<dbReference type="RefSeq" id="WP_132316228.1">
    <property type="nucleotide sequence ID" value="NZ_SMKR01000009.1"/>
</dbReference>
<feature type="transmembrane region" description="Helical" evidence="11">
    <location>
        <begin position="195"/>
        <end position="215"/>
    </location>
</feature>
<dbReference type="SMART" id="SM00388">
    <property type="entry name" value="HisKA"/>
    <property type="match status" value="1"/>
</dbReference>
<evidence type="ECO:0000256" key="9">
    <source>
        <dbReference type="ARBA" id="ARBA00023012"/>
    </source>
</evidence>
<keyword evidence="9" id="KW-0902">Two-component regulatory system</keyword>
<accession>A0A4R4XG22</accession>
<name>A0A4R4XG22_9ACTN</name>
<dbReference type="PANTHER" id="PTHR45436">
    <property type="entry name" value="SENSOR HISTIDINE KINASE YKOH"/>
    <property type="match status" value="1"/>
</dbReference>
<dbReference type="FunFam" id="3.30.565.10:FF:000006">
    <property type="entry name" value="Sensor histidine kinase WalK"/>
    <property type="match status" value="1"/>
</dbReference>
<dbReference type="Proteomes" id="UP000295172">
    <property type="component" value="Unassembled WGS sequence"/>
</dbReference>
<evidence type="ECO:0000256" key="11">
    <source>
        <dbReference type="SAM" id="Phobius"/>
    </source>
</evidence>
<dbReference type="InterPro" id="IPR003594">
    <property type="entry name" value="HATPase_dom"/>
</dbReference>
<dbReference type="Pfam" id="PF00512">
    <property type="entry name" value="HisKA"/>
    <property type="match status" value="1"/>
</dbReference>
<keyword evidence="6 11" id="KW-0812">Transmembrane</keyword>
<evidence type="ECO:0000259" key="12">
    <source>
        <dbReference type="PROSITE" id="PS50109"/>
    </source>
</evidence>
<dbReference type="InterPro" id="IPR036097">
    <property type="entry name" value="HisK_dim/P_sf"/>
</dbReference>
<dbReference type="Pfam" id="PF02518">
    <property type="entry name" value="HATPase_c"/>
    <property type="match status" value="1"/>
</dbReference>
<dbReference type="SMART" id="SM00304">
    <property type="entry name" value="HAMP"/>
    <property type="match status" value="1"/>
</dbReference>
<keyword evidence="4" id="KW-0597">Phosphoprotein</keyword>
<keyword evidence="8 11" id="KW-1133">Transmembrane helix</keyword>
<dbReference type="EC" id="2.7.13.3" evidence="3"/>